<keyword evidence="11" id="KW-1185">Reference proteome</keyword>
<evidence type="ECO:0000256" key="6">
    <source>
        <dbReference type="ARBA" id="ARBA00022932"/>
    </source>
</evidence>
<evidence type="ECO:0000256" key="8">
    <source>
        <dbReference type="ARBA" id="ARBA00049244"/>
    </source>
</evidence>
<evidence type="ECO:0000256" key="4">
    <source>
        <dbReference type="ARBA" id="ARBA00022695"/>
    </source>
</evidence>
<dbReference type="GO" id="GO:0003887">
    <property type="term" value="F:DNA-directed DNA polymerase activity"/>
    <property type="evidence" value="ECO:0007669"/>
    <property type="project" value="UniProtKB-KW"/>
</dbReference>
<dbReference type="GO" id="GO:0006260">
    <property type="term" value="P:DNA replication"/>
    <property type="evidence" value="ECO:0007669"/>
    <property type="project" value="UniProtKB-KW"/>
</dbReference>
<gene>
    <name evidence="10" type="ORF">HOLleu_01220</name>
</gene>
<dbReference type="EC" id="2.7.7.7" evidence="2"/>
<protein>
    <recommendedName>
        <fullName evidence="2">DNA-directed DNA polymerase</fullName>
        <ecNumber evidence="2">2.7.7.7</ecNumber>
    </recommendedName>
</protein>
<dbReference type="SUPFAM" id="SSF56672">
    <property type="entry name" value="DNA/RNA polymerases"/>
    <property type="match status" value="1"/>
</dbReference>
<name>A0A9Q1CPN5_HOLLE</name>
<evidence type="ECO:0000259" key="9">
    <source>
        <dbReference type="Pfam" id="PF03175"/>
    </source>
</evidence>
<organism evidence="10 11">
    <name type="scientific">Holothuria leucospilota</name>
    <name type="common">Black long sea cucumber</name>
    <name type="synonym">Mertensiothuria leucospilota</name>
    <dbReference type="NCBI Taxonomy" id="206669"/>
    <lineage>
        <taxon>Eukaryota</taxon>
        <taxon>Metazoa</taxon>
        <taxon>Echinodermata</taxon>
        <taxon>Eleutherozoa</taxon>
        <taxon>Echinozoa</taxon>
        <taxon>Holothuroidea</taxon>
        <taxon>Aspidochirotacea</taxon>
        <taxon>Aspidochirotida</taxon>
        <taxon>Holothuriidae</taxon>
        <taxon>Holothuria</taxon>
    </lineage>
</organism>
<reference evidence="10" key="1">
    <citation type="submission" date="2021-10" db="EMBL/GenBank/DDBJ databases">
        <title>Tropical sea cucumber genome reveals ecological adaptation and Cuvierian tubules defense mechanism.</title>
        <authorList>
            <person name="Chen T."/>
        </authorList>
    </citation>
    <scope>NUCLEOTIDE SEQUENCE</scope>
    <source>
        <strain evidence="10">Nanhai2018</strain>
        <tissue evidence="10">Muscle</tissue>
    </source>
</reference>
<dbReference type="EMBL" id="JAIZAY010000001">
    <property type="protein sequence ID" value="KAJ8048771.1"/>
    <property type="molecule type" value="Genomic_DNA"/>
</dbReference>
<dbReference type="Pfam" id="PF03175">
    <property type="entry name" value="DNA_pol_B_2"/>
    <property type="match status" value="1"/>
</dbReference>
<comment type="caution">
    <text evidence="10">The sequence shown here is derived from an EMBL/GenBank/DDBJ whole genome shotgun (WGS) entry which is preliminary data.</text>
</comment>
<dbReference type="InterPro" id="IPR004868">
    <property type="entry name" value="DNA-dir_DNA_pol_B_mt/vir"/>
</dbReference>
<evidence type="ECO:0000313" key="10">
    <source>
        <dbReference type="EMBL" id="KAJ8048771.1"/>
    </source>
</evidence>
<dbReference type="AlphaFoldDB" id="A0A9Q1CPN5"/>
<keyword evidence="7" id="KW-0238">DNA-binding</keyword>
<dbReference type="Gene3D" id="3.90.1600.10">
    <property type="entry name" value="Palm domain of DNA polymerase"/>
    <property type="match status" value="1"/>
</dbReference>
<dbReference type="PANTHER" id="PTHR33568">
    <property type="entry name" value="DNA POLYMERASE"/>
    <property type="match status" value="1"/>
</dbReference>
<sequence>MALEISKLPKNVKPLVPREAFFGGRTNEVKLFHEVKGTEQIKYVDFCSLYPYTNKYCSYPVGHPKILTTNLSNDIFLFVGTASRT</sequence>
<evidence type="ECO:0000256" key="1">
    <source>
        <dbReference type="ARBA" id="ARBA00005755"/>
    </source>
</evidence>
<dbReference type="PANTHER" id="PTHR33568:SF3">
    <property type="entry name" value="DNA-DIRECTED DNA POLYMERASE"/>
    <property type="match status" value="1"/>
</dbReference>
<dbReference type="InterPro" id="IPR043502">
    <property type="entry name" value="DNA/RNA_pol_sf"/>
</dbReference>
<keyword evidence="4" id="KW-0548">Nucleotidyltransferase</keyword>
<dbReference type="GO" id="GO:0000166">
    <property type="term" value="F:nucleotide binding"/>
    <property type="evidence" value="ECO:0007669"/>
    <property type="project" value="InterPro"/>
</dbReference>
<evidence type="ECO:0000256" key="3">
    <source>
        <dbReference type="ARBA" id="ARBA00022679"/>
    </source>
</evidence>
<evidence type="ECO:0000313" key="11">
    <source>
        <dbReference type="Proteomes" id="UP001152320"/>
    </source>
</evidence>
<dbReference type="InterPro" id="IPR023211">
    <property type="entry name" value="DNA_pol_palm_dom_sf"/>
</dbReference>
<evidence type="ECO:0000256" key="5">
    <source>
        <dbReference type="ARBA" id="ARBA00022705"/>
    </source>
</evidence>
<keyword evidence="6" id="KW-0239">DNA-directed DNA polymerase</keyword>
<proteinExistence type="inferred from homology"/>
<feature type="domain" description="DNA-directed DNA polymerase family B mitochondria/virus" evidence="9">
    <location>
        <begin position="18"/>
        <end position="70"/>
    </location>
</feature>
<keyword evidence="5" id="KW-0235">DNA replication</keyword>
<comment type="similarity">
    <text evidence="1">Belongs to the DNA polymerase type-B family.</text>
</comment>
<dbReference type="Proteomes" id="UP001152320">
    <property type="component" value="Chromosome 1"/>
</dbReference>
<accession>A0A9Q1CPN5</accession>
<dbReference type="OrthoDB" id="6434536at2759"/>
<keyword evidence="3" id="KW-0808">Transferase</keyword>
<dbReference type="GO" id="GO:0003677">
    <property type="term" value="F:DNA binding"/>
    <property type="evidence" value="ECO:0007669"/>
    <property type="project" value="UniProtKB-KW"/>
</dbReference>
<evidence type="ECO:0000256" key="2">
    <source>
        <dbReference type="ARBA" id="ARBA00012417"/>
    </source>
</evidence>
<comment type="catalytic activity">
    <reaction evidence="8">
        <text>DNA(n) + a 2'-deoxyribonucleoside 5'-triphosphate = DNA(n+1) + diphosphate</text>
        <dbReference type="Rhea" id="RHEA:22508"/>
        <dbReference type="Rhea" id="RHEA-COMP:17339"/>
        <dbReference type="Rhea" id="RHEA-COMP:17340"/>
        <dbReference type="ChEBI" id="CHEBI:33019"/>
        <dbReference type="ChEBI" id="CHEBI:61560"/>
        <dbReference type="ChEBI" id="CHEBI:173112"/>
        <dbReference type="EC" id="2.7.7.7"/>
    </reaction>
</comment>
<evidence type="ECO:0000256" key="7">
    <source>
        <dbReference type="ARBA" id="ARBA00023125"/>
    </source>
</evidence>